<dbReference type="Gene3D" id="3.20.20.150">
    <property type="entry name" value="Divalent-metal-dependent TIM barrel enzymes"/>
    <property type="match status" value="1"/>
</dbReference>
<evidence type="ECO:0000256" key="1">
    <source>
        <dbReference type="SAM" id="MobiDB-lite"/>
    </source>
</evidence>
<accession>A0A939JSL8</accession>
<dbReference type="InterPro" id="IPR007801">
    <property type="entry name" value="MbnB/TglH/ChrH"/>
</dbReference>
<keyword evidence="4" id="KW-1185">Reference proteome</keyword>
<proteinExistence type="predicted"/>
<dbReference type="InterPro" id="IPR058711">
    <property type="entry name" value="SCO6045-like_C"/>
</dbReference>
<dbReference type="NCBIfam" id="NF003818">
    <property type="entry name" value="PRK05409.1"/>
    <property type="match status" value="1"/>
</dbReference>
<feature type="domain" description="SCO6045-like C-terminal" evidence="2">
    <location>
        <begin position="290"/>
        <end position="374"/>
    </location>
</feature>
<sequence length="418" mass="45073">MSVPLGTGVGWRPEIAEDIERLPDIDWVEVVAENVCPGHLPAPLERLLERGTTVIPHGVSLGLGGADRPDLARLIALAERAEALGAPLVSEHIAFVRAGGPLTGAPRVEAGHLLPVPRTRDGLAVLCENVRIAQQVLPVPLALENVAALLNWPDEELTEAQFLGELVERTGVRLLVDVANLHTNHVNRGEDPAEVLDGLPLEAIAYVHVAGGVERGGVWHDTHAHPVGPPVLDVLAELCARTAPPGVLLERDDDFPPPTNSRPNSTRYAPWPRGPYVPDRDTDAARERLAAAQHALLSALVAGGAPPDGFDRPRLEVQRRALVAKRAGVIAKIAPGLTDILGEDMRPLFAAYAREHPMTDGYRRDALDFAAHVLDRTGPHEAGRRARLAAWLDEQRPSAPAPRGLLRRLASALRKKDR</sequence>
<dbReference type="PANTHER" id="PTHR42194:SF1">
    <property type="entry name" value="UPF0276 PROTEIN HI_1600"/>
    <property type="match status" value="1"/>
</dbReference>
<dbReference type="SUPFAM" id="SSF51658">
    <property type="entry name" value="Xylose isomerase-like"/>
    <property type="match status" value="1"/>
</dbReference>
<dbReference type="Proteomes" id="UP000664781">
    <property type="component" value="Unassembled WGS sequence"/>
</dbReference>
<dbReference type="AlphaFoldDB" id="A0A939JSL8"/>
<protein>
    <submittedName>
        <fullName evidence="3">DUF692 domain-containing protein</fullName>
    </submittedName>
</protein>
<name>A0A939JSL8_9ACTN</name>
<feature type="region of interest" description="Disordered" evidence="1">
    <location>
        <begin position="247"/>
        <end position="276"/>
    </location>
</feature>
<evidence type="ECO:0000259" key="2">
    <source>
        <dbReference type="Pfam" id="PF26136"/>
    </source>
</evidence>
<dbReference type="InterPro" id="IPR036237">
    <property type="entry name" value="Xyl_isomerase-like_sf"/>
</dbReference>
<dbReference type="EMBL" id="JAFMOF010000004">
    <property type="protein sequence ID" value="MBO0655992.1"/>
    <property type="molecule type" value="Genomic_DNA"/>
</dbReference>
<evidence type="ECO:0000313" key="4">
    <source>
        <dbReference type="Proteomes" id="UP000664781"/>
    </source>
</evidence>
<evidence type="ECO:0000313" key="3">
    <source>
        <dbReference type="EMBL" id="MBO0655992.1"/>
    </source>
</evidence>
<dbReference type="Pfam" id="PF05114">
    <property type="entry name" value="MbnB_TglH_ChrH"/>
    <property type="match status" value="1"/>
</dbReference>
<dbReference type="Pfam" id="PF26136">
    <property type="entry name" value="SCO6045_C"/>
    <property type="match status" value="1"/>
</dbReference>
<reference evidence="3" key="1">
    <citation type="submission" date="2021-03" db="EMBL/GenBank/DDBJ databases">
        <title>Streptomyces strains.</title>
        <authorList>
            <person name="Lund M.B."/>
            <person name="Toerring T."/>
        </authorList>
    </citation>
    <scope>NUCLEOTIDE SEQUENCE</scope>
    <source>
        <strain evidence="3">JCM 4242</strain>
    </source>
</reference>
<gene>
    <name evidence="3" type="ORF">J1792_25445</name>
</gene>
<dbReference type="PANTHER" id="PTHR42194">
    <property type="entry name" value="UPF0276 PROTEIN HI_1600"/>
    <property type="match status" value="1"/>
</dbReference>
<organism evidence="3 4">
    <name type="scientific">Streptomyces triculaminicus</name>
    <dbReference type="NCBI Taxonomy" id="2816232"/>
    <lineage>
        <taxon>Bacteria</taxon>
        <taxon>Bacillati</taxon>
        <taxon>Actinomycetota</taxon>
        <taxon>Actinomycetes</taxon>
        <taxon>Kitasatosporales</taxon>
        <taxon>Streptomycetaceae</taxon>
        <taxon>Streptomyces</taxon>
    </lineage>
</organism>
<comment type="caution">
    <text evidence="3">The sequence shown here is derived from an EMBL/GenBank/DDBJ whole genome shotgun (WGS) entry which is preliminary data.</text>
</comment>